<keyword evidence="3" id="KW-1185">Reference proteome</keyword>
<protein>
    <submittedName>
        <fullName evidence="2">Uncharacterized protein</fullName>
    </submittedName>
</protein>
<name>A0A9W9LHV7_9EURO</name>
<feature type="compositionally biased region" description="Basic and acidic residues" evidence="1">
    <location>
        <begin position="85"/>
        <end position="101"/>
    </location>
</feature>
<reference evidence="2" key="1">
    <citation type="submission" date="2022-11" db="EMBL/GenBank/DDBJ databases">
        <authorList>
            <person name="Petersen C."/>
        </authorList>
    </citation>
    <scope>NUCLEOTIDE SEQUENCE</scope>
    <source>
        <strain evidence="2">IBT 26290</strain>
    </source>
</reference>
<dbReference type="OrthoDB" id="5395975at2759"/>
<dbReference type="RefSeq" id="XP_056540695.1">
    <property type="nucleotide sequence ID" value="XM_056690930.1"/>
</dbReference>
<feature type="compositionally biased region" description="Low complexity" evidence="1">
    <location>
        <begin position="195"/>
        <end position="205"/>
    </location>
</feature>
<feature type="compositionally biased region" description="Low complexity" evidence="1">
    <location>
        <begin position="74"/>
        <end position="84"/>
    </location>
</feature>
<accession>A0A9W9LHV7</accession>
<comment type="caution">
    <text evidence="2">The sequence shown here is derived from an EMBL/GenBank/DDBJ whole genome shotgun (WGS) entry which is preliminary data.</text>
</comment>
<feature type="region of interest" description="Disordered" evidence="1">
    <location>
        <begin position="329"/>
        <end position="360"/>
    </location>
</feature>
<dbReference type="EMBL" id="JAPQKN010000006">
    <property type="protein sequence ID" value="KAJ5157706.1"/>
    <property type="molecule type" value="Genomic_DNA"/>
</dbReference>
<dbReference type="GeneID" id="81430106"/>
<sequence length="463" mass="50160">MEILVHVSAPSTARDDARYRAQVAAIRAFEPVSRQLLAPDGGLAPAAAPESTDSSLLQASGLISAPSPVPRQSAEAAAAAAGEGEVARKTSTDSCYDRDLNAKGQQKPPGDCPESALAPAPNSNSNPRPCPRRDPRPILVSPETNQIGPSPLVPVPTDRRERHPLPEPDSDSLESLVSVIPDSQPEISYESVHRPSTPSASSAAPLHEESGARPSKRRRVESPLPTSQTIGVDAASHSVTTARSAHDTEKASSRTNRPTAPLVQYQGSQTHPVSAASAINPPRPIPIMGMAMTRLNPARTYKPTHQARELDKLERGYWAVRINVAATDVEEREQERNQKPAAQQGQANPRKESWGAPQRDPNDWRAAEFARFWAFLSDFVTAEARAGWGVWCIVERVESEGEGDGDGDGAADNAVQPVLLKVYAWGEVAMHIYLLLFLASERRVRGMGLRWIDSWEKTVIQMP</sequence>
<evidence type="ECO:0000313" key="2">
    <source>
        <dbReference type="EMBL" id="KAJ5157706.1"/>
    </source>
</evidence>
<feature type="compositionally biased region" description="Basic and acidic residues" evidence="1">
    <location>
        <begin position="157"/>
        <end position="166"/>
    </location>
</feature>
<evidence type="ECO:0000313" key="3">
    <source>
        <dbReference type="Proteomes" id="UP001149163"/>
    </source>
</evidence>
<feature type="compositionally biased region" description="Low complexity" evidence="1">
    <location>
        <begin position="113"/>
        <end position="127"/>
    </location>
</feature>
<feature type="region of interest" description="Disordered" evidence="1">
    <location>
        <begin position="39"/>
        <end position="259"/>
    </location>
</feature>
<evidence type="ECO:0000256" key="1">
    <source>
        <dbReference type="SAM" id="MobiDB-lite"/>
    </source>
</evidence>
<feature type="compositionally biased region" description="Low complexity" evidence="1">
    <location>
        <begin position="39"/>
        <end position="49"/>
    </location>
</feature>
<gene>
    <name evidence="2" type="ORF">N7482_008806</name>
</gene>
<dbReference type="AlphaFoldDB" id="A0A9W9LHV7"/>
<proteinExistence type="predicted"/>
<reference evidence="2" key="2">
    <citation type="journal article" date="2023" name="IMA Fungus">
        <title>Comparative genomic study of the Penicillium genus elucidates a diverse pangenome and 15 lateral gene transfer events.</title>
        <authorList>
            <person name="Petersen C."/>
            <person name="Sorensen T."/>
            <person name="Nielsen M.R."/>
            <person name="Sondergaard T.E."/>
            <person name="Sorensen J.L."/>
            <person name="Fitzpatrick D.A."/>
            <person name="Frisvad J.C."/>
            <person name="Nielsen K.L."/>
        </authorList>
    </citation>
    <scope>NUCLEOTIDE SEQUENCE</scope>
    <source>
        <strain evidence="2">IBT 26290</strain>
    </source>
</reference>
<organism evidence="2 3">
    <name type="scientific">Penicillium canariense</name>
    <dbReference type="NCBI Taxonomy" id="189055"/>
    <lineage>
        <taxon>Eukaryota</taxon>
        <taxon>Fungi</taxon>
        <taxon>Dikarya</taxon>
        <taxon>Ascomycota</taxon>
        <taxon>Pezizomycotina</taxon>
        <taxon>Eurotiomycetes</taxon>
        <taxon>Eurotiomycetidae</taxon>
        <taxon>Eurotiales</taxon>
        <taxon>Aspergillaceae</taxon>
        <taxon>Penicillium</taxon>
    </lineage>
</organism>
<dbReference type="Proteomes" id="UP001149163">
    <property type="component" value="Unassembled WGS sequence"/>
</dbReference>